<reference evidence="2" key="1">
    <citation type="submission" date="2015-07" db="EMBL/GenBank/DDBJ databases">
        <title>Elucidating the P. pachyrhizi secretome and potential effectors.</title>
        <authorList>
            <person name="de Carvalho M.C.C.G."/>
            <person name="Nascimento L.C."/>
            <person name="Darben L.M."/>
            <person name="Polizel-Podanosqui A.M."/>
            <person name="Lopes-Caitar V.S."/>
            <person name="Rocha C.S."/>
            <person name="Qi M."/>
            <person name="Carazolle M."/>
            <person name="Kuwahara M.K."/>
            <person name="Pereira G.A.G."/>
            <person name="Abdelnoor R.V."/>
            <person name="Whitham S.A."/>
            <person name="Marcelino-Guimaraes F.C."/>
        </authorList>
    </citation>
    <scope>NUCLEOTIDE SEQUENCE</scope>
</reference>
<accession>A0A0S1MI99</accession>
<dbReference type="EMBL" id="KT246525">
    <property type="protein sequence ID" value="ALL40616.1"/>
    <property type="molecule type" value="mRNA"/>
</dbReference>
<protein>
    <submittedName>
        <fullName evidence="2">Uncharacterized protein</fullName>
    </submittedName>
</protein>
<name>A0A0S1MI99_PHAPC</name>
<evidence type="ECO:0000313" key="2">
    <source>
        <dbReference type="EMBL" id="ALL40616.1"/>
    </source>
</evidence>
<sequence length="78" mass="8886">MYSKVFKLYLFFISVGILAVFQGARTSPVENVNMPAAGSSSQSHTDTNYYCVSYKPFCKRYMDPYKACPLDCHNCNYC</sequence>
<organism evidence="2">
    <name type="scientific">Phakopsora pachyrhizi</name>
    <name type="common">Asian soybean rust disease fungus</name>
    <dbReference type="NCBI Taxonomy" id="170000"/>
    <lineage>
        <taxon>Eukaryota</taxon>
        <taxon>Fungi</taxon>
        <taxon>Dikarya</taxon>
        <taxon>Basidiomycota</taxon>
        <taxon>Pucciniomycotina</taxon>
        <taxon>Pucciniomycetes</taxon>
        <taxon>Pucciniales</taxon>
        <taxon>Phakopsoraceae</taxon>
        <taxon>Phakopsora</taxon>
    </lineage>
</organism>
<feature type="chain" id="PRO_5006588962" evidence="1">
    <location>
        <begin position="27"/>
        <end position="78"/>
    </location>
</feature>
<dbReference type="AlphaFoldDB" id="A0A0S1MI99"/>
<keyword evidence="1" id="KW-0732">Signal</keyword>
<evidence type="ECO:0000256" key="1">
    <source>
        <dbReference type="SAM" id="SignalP"/>
    </source>
</evidence>
<proteinExistence type="evidence at transcript level"/>
<feature type="signal peptide" evidence="1">
    <location>
        <begin position="1"/>
        <end position="26"/>
    </location>
</feature>